<comment type="catalytic activity">
    <reaction evidence="7">
        <text>C-terminal L-cysteinyl-[HypE protein] + carbamoyl phosphate + ATP + H2O = C-terminal S-carboxamide-L-cysteinyl-[HypE protein] + AMP + phosphate + diphosphate + H(+)</text>
        <dbReference type="Rhea" id="RHEA:55636"/>
        <dbReference type="Rhea" id="RHEA-COMP:14247"/>
        <dbReference type="Rhea" id="RHEA-COMP:14392"/>
        <dbReference type="ChEBI" id="CHEBI:15377"/>
        <dbReference type="ChEBI" id="CHEBI:15378"/>
        <dbReference type="ChEBI" id="CHEBI:30616"/>
        <dbReference type="ChEBI" id="CHEBI:33019"/>
        <dbReference type="ChEBI" id="CHEBI:43474"/>
        <dbReference type="ChEBI" id="CHEBI:58228"/>
        <dbReference type="ChEBI" id="CHEBI:76913"/>
        <dbReference type="ChEBI" id="CHEBI:139126"/>
        <dbReference type="ChEBI" id="CHEBI:456215"/>
    </reaction>
</comment>
<evidence type="ECO:0000259" key="11">
    <source>
        <dbReference type="PROSITE" id="PS51163"/>
    </source>
</evidence>
<feature type="domain" description="Acylphosphatase-like" evidence="10">
    <location>
        <begin position="1"/>
        <end position="82"/>
    </location>
</feature>
<dbReference type="GO" id="GO:0008270">
    <property type="term" value="F:zinc ion binding"/>
    <property type="evidence" value="ECO:0007669"/>
    <property type="project" value="UniProtKB-KW"/>
</dbReference>
<evidence type="ECO:0000256" key="6">
    <source>
        <dbReference type="ARBA" id="ARBA00022833"/>
    </source>
</evidence>
<evidence type="ECO:0000256" key="3">
    <source>
        <dbReference type="ARBA" id="ARBA00022598"/>
    </source>
</evidence>
<dbReference type="AlphaFoldDB" id="A0A8J8PD35"/>
<feature type="active site" evidence="9">
    <location>
        <position position="15"/>
    </location>
</feature>
<dbReference type="GO" id="GO:0016874">
    <property type="term" value="F:ligase activity"/>
    <property type="evidence" value="ECO:0007669"/>
    <property type="project" value="UniProtKB-UniRule"/>
</dbReference>
<dbReference type="InterPro" id="IPR006070">
    <property type="entry name" value="Sua5-like_dom"/>
</dbReference>
<dbReference type="InterPro" id="IPR011125">
    <property type="entry name" value="Znf_HypF"/>
</dbReference>
<dbReference type="InterPro" id="IPR017945">
    <property type="entry name" value="DHBP_synth_RibB-like_a/b_dom"/>
</dbReference>
<dbReference type="Pfam" id="PF17788">
    <property type="entry name" value="HypF_C"/>
    <property type="match status" value="1"/>
</dbReference>
<evidence type="ECO:0000256" key="5">
    <source>
        <dbReference type="ARBA" id="ARBA00022771"/>
    </source>
</evidence>
<dbReference type="GO" id="GO:0003725">
    <property type="term" value="F:double-stranded RNA binding"/>
    <property type="evidence" value="ECO:0007669"/>
    <property type="project" value="InterPro"/>
</dbReference>
<dbReference type="SUPFAM" id="SSF55821">
    <property type="entry name" value="YrdC/RibB"/>
    <property type="match status" value="1"/>
</dbReference>
<evidence type="ECO:0000256" key="4">
    <source>
        <dbReference type="ARBA" id="ARBA00022723"/>
    </source>
</evidence>
<dbReference type="InterPro" id="IPR051060">
    <property type="entry name" value="Carbamoyltrans_HypF-like"/>
</dbReference>
<dbReference type="Pfam" id="PF07503">
    <property type="entry name" value="zf-HYPF"/>
    <property type="match status" value="2"/>
</dbReference>
<evidence type="ECO:0000256" key="2">
    <source>
        <dbReference type="ARBA" id="ARBA00008097"/>
    </source>
</evidence>
<protein>
    <recommendedName>
        <fullName evidence="8">Carbamoyltransferase</fullName>
        <ecNumber evidence="8">6.2.-.-</ecNumber>
    </recommendedName>
</protein>
<comment type="pathway">
    <text evidence="1">Protein modification; [NiFe] hydrogenase maturation.</text>
</comment>
<dbReference type="Proteomes" id="UP000752814">
    <property type="component" value="Unassembled WGS sequence"/>
</dbReference>
<comment type="catalytic activity">
    <reaction evidence="9">
        <text>an acyl phosphate + H2O = a carboxylate + phosphate + H(+)</text>
        <dbReference type="Rhea" id="RHEA:14965"/>
        <dbReference type="ChEBI" id="CHEBI:15377"/>
        <dbReference type="ChEBI" id="CHEBI:15378"/>
        <dbReference type="ChEBI" id="CHEBI:29067"/>
        <dbReference type="ChEBI" id="CHEBI:43474"/>
        <dbReference type="ChEBI" id="CHEBI:59918"/>
        <dbReference type="EC" id="3.6.1.7"/>
    </reaction>
</comment>
<dbReference type="Gene3D" id="3.30.110.120">
    <property type="match status" value="1"/>
</dbReference>
<dbReference type="PIRSF" id="PIRSF006256">
    <property type="entry name" value="CMPcnvr_hdrg_mat"/>
    <property type="match status" value="1"/>
</dbReference>
<evidence type="ECO:0000313" key="12">
    <source>
        <dbReference type="EMBL" id="TQS82070.1"/>
    </source>
</evidence>
<dbReference type="Gene3D" id="3.30.420.40">
    <property type="match status" value="1"/>
</dbReference>
<reference evidence="12" key="1">
    <citation type="submission" date="2016-03" db="EMBL/GenBank/DDBJ databases">
        <authorList>
            <person name="Borrel G."/>
            <person name="Mccann A."/>
            <person name="O'Toole P.W."/>
        </authorList>
    </citation>
    <scope>NUCLEOTIDE SEQUENCE</scope>
    <source>
        <strain evidence="12">183</strain>
    </source>
</reference>
<dbReference type="PROSITE" id="PS51163">
    <property type="entry name" value="YRDC"/>
    <property type="match status" value="1"/>
</dbReference>
<keyword evidence="4" id="KW-0479">Metal-binding</keyword>
<dbReference type="RefSeq" id="WP_400195529.1">
    <property type="nucleotide sequence ID" value="NZ_CAYAYE010000033.1"/>
</dbReference>
<accession>A0A8J8PD35</accession>
<evidence type="ECO:0000256" key="1">
    <source>
        <dbReference type="ARBA" id="ARBA00004711"/>
    </source>
</evidence>
<keyword evidence="5" id="KW-0863">Zinc-finger</keyword>
<dbReference type="InterPro" id="IPR004421">
    <property type="entry name" value="Carbamoyltransferase_HypF"/>
</dbReference>
<evidence type="ECO:0000313" key="13">
    <source>
        <dbReference type="Proteomes" id="UP000752814"/>
    </source>
</evidence>
<evidence type="ECO:0000256" key="9">
    <source>
        <dbReference type="PROSITE-ProRule" id="PRU00520"/>
    </source>
</evidence>
<evidence type="ECO:0000256" key="8">
    <source>
        <dbReference type="PIRNR" id="PIRNR006256"/>
    </source>
</evidence>
<dbReference type="InterPro" id="IPR036046">
    <property type="entry name" value="Acylphosphatase-like_dom_sf"/>
</dbReference>
<sequence>MKLIFRGVVQGVGFRPAVYRSAVKLGFNGYVQNNGSNVVVVIDGDETVFINKLKSELPPLAKIDSIEIEEEDRQYDGFKIIDSSSGGKGASIPNDTAICDNCKRDLFDPLNRRYLYPFTNCTDCGARFSIISDLPYDRANTSMNEYPADMLCSEEYASPLDRRFHHQTISCPACGPSYYLLDSKGNRLDNDPIKEFARRIDEGSIGVVKSWGGMHICSNLDELTHLRSWYRRSEKPFAVMIKDLGTLKNYCMPTVYEEQEITSPNRPIVLVKKKENDLTELISPGLDTIGVFLPYSAMHHILFHYLDHDALVMTSANSPGEPMVLKDEDALELGADIYLMHNRRIINRCDDSVLRMFGSHPQYLRKSRGHIPSYLNCKNGQAVALGGQENLCGAVAKDGRMYTTQYIGDGERPGVIRFLDNATRYFMKLLGSSPQIIAMDLHPAYNNRPLAKSMAEEFGAELIEVQHHWAHAASLLIDNGIEDAMVLAVDGTGYGLDGQAWGGEVLRADFSSFDRVAHLEPITLLGGEKAVYDPRRLVFSLDEMVGRSNPYFSETEAAVLRKMMPAAPTSTGFGRVLDALSCYFGICQKRTYDGEPAMKLERTLSAGTNKFNFNVKVKNNVILTSELYRDMTDSVGTPSDLSYSFVYALLDAMVDIAADNGELNGIKTIGLTGGVSYNGPISSIVKDMVESRGFRFVCHSRVPNGDGGISTGQCAIALQKLN</sequence>
<comment type="similarity">
    <text evidence="2 8">Belongs to the carbamoyltransferase HypF family.</text>
</comment>
<evidence type="ECO:0000259" key="10">
    <source>
        <dbReference type="PROSITE" id="PS51160"/>
    </source>
</evidence>
<dbReference type="Pfam" id="PF00708">
    <property type="entry name" value="Acylphosphatase"/>
    <property type="match status" value="1"/>
</dbReference>
<dbReference type="EMBL" id="LVVT01000018">
    <property type="protein sequence ID" value="TQS82070.1"/>
    <property type="molecule type" value="Genomic_DNA"/>
</dbReference>
<dbReference type="EC" id="6.2.-.-" evidence="8"/>
<dbReference type="SUPFAM" id="SSF54975">
    <property type="entry name" value="Acylphosphatase/BLUF domain-like"/>
    <property type="match status" value="1"/>
</dbReference>
<dbReference type="NCBIfam" id="TIGR00143">
    <property type="entry name" value="hypF"/>
    <property type="match status" value="1"/>
</dbReference>
<name>A0A8J8PD35_9ARCH</name>
<dbReference type="PROSITE" id="PS51160">
    <property type="entry name" value="ACYLPHOSPHATASE_3"/>
    <property type="match status" value="1"/>
</dbReference>
<dbReference type="InterPro" id="IPR001792">
    <property type="entry name" value="Acylphosphatase-like_dom"/>
</dbReference>
<dbReference type="InterPro" id="IPR055128">
    <property type="entry name" value="HypF_C_2"/>
</dbReference>
<dbReference type="GO" id="GO:0016743">
    <property type="term" value="F:carboxyl- or carbamoyltransferase activity"/>
    <property type="evidence" value="ECO:0007669"/>
    <property type="project" value="UniProtKB-UniRule"/>
</dbReference>
<proteinExistence type="inferred from homology"/>
<dbReference type="Gene3D" id="3.90.870.50">
    <property type="match status" value="1"/>
</dbReference>
<gene>
    <name evidence="12" type="ORF">A3207_08140</name>
</gene>
<dbReference type="PANTHER" id="PTHR42959:SF1">
    <property type="entry name" value="CARBAMOYLTRANSFERASE HYPF"/>
    <property type="match status" value="1"/>
</dbReference>
<feature type="active site" evidence="9">
    <location>
        <position position="33"/>
    </location>
</feature>
<evidence type="ECO:0000256" key="7">
    <source>
        <dbReference type="ARBA" id="ARBA00048220"/>
    </source>
</evidence>
<keyword evidence="3" id="KW-0436">Ligase</keyword>
<dbReference type="UniPathway" id="UPA00335"/>
<dbReference type="InterPro" id="IPR041440">
    <property type="entry name" value="HypF_C"/>
</dbReference>
<feature type="domain" description="YrdC-like" evidence="11">
    <location>
        <begin position="190"/>
        <end position="369"/>
    </location>
</feature>
<comment type="caution">
    <text evidence="12">The sequence shown here is derived from an EMBL/GenBank/DDBJ whole genome shotgun (WGS) entry which is preliminary data.</text>
</comment>
<dbReference type="GO" id="GO:0051604">
    <property type="term" value="P:protein maturation"/>
    <property type="evidence" value="ECO:0007669"/>
    <property type="project" value="TreeGrafter"/>
</dbReference>
<dbReference type="GO" id="GO:0003998">
    <property type="term" value="F:acylphosphatase activity"/>
    <property type="evidence" value="ECO:0007669"/>
    <property type="project" value="UniProtKB-EC"/>
</dbReference>
<keyword evidence="6" id="KW-0862">Zinc</keyword>
<dbReference type="Gene3D" id="3.30.420.360">
    <property type="match status" value="1"/>
</dbReference>
<dbReference type="Pfam" id="PF22521">
    <property type="entry name" value="HypF_C_2"/>
    <property type="match status" value="1"/>
</dbReference>
<dbReference type="PANTHER" id="PTHR42959">
    <property type="entry name" value="CARBAMOYLTRANSFERASE"/>
    <property type="match status" value="1"/>
</dbReference>
<keyword evidence="9" id="KW-0378">Hydrolase</keyword>
<dbReference type="Pfam" id="PF01300">
    <property type="entry name" value="Sua5_yciO_yrdC"/>
    <property type="match status" value="1"/>
</dbReference>
<organism evidence="12 13">
    <name type="scientific">Candidatus Methanomassiliicoccus intestinalis</name>
    <dbReference type="NCBI Taxonomy" id="1406512"/>
    <lineage>
        <taxon>Archaea</taxon>
        <taxon>Methanobacteriati</taxon>
        <taxon>Thermoplasmatota</taxon>
        <taxon>Thermoplasmata</taxon>
        <taxon>Methanomassiliicoccales</taxon>
        <taxon>Methanomassiliicoccaceae</taxon>
        <taxon>Methanomassiliicoccus</taxon>
    </lineage>
</organism>